<dbReference type="STRING" id="7395.A0A1A9VWN9"/>
<evidence type="ECO:0000256" key="1">
    <source>
        <dbReference type="SAM" id="MobiDB-lite"/>
    </source>
</evidence>
<name>A0A1A9VWN9_GLOAU</name>
<dbReference type="EnsemblMetazoa" id="GAUT050127-RA">
    <property type="protein sequence ID" value="GAUT050127-PA"/>
    <property type="gene ID" value="GAUT050127"/>
</dbReference>
<proteinExistence type="predicted"/>
<dbReference type="Pfam" id="PF16056">
    <property type="entry name" value="DUF4799"/>
    <property type="match status" value="1"/>
</dbReference>
<protein>
    <submittedName>
        <fullName evidence="3">C2 domain-containing protein</fullName>
    </submittedName>
</protein>
<dbReference type="AlphaFoldDB" id="A0A1A9VWN9"/>
<sequence>MLKWTKQQQQLSNLSSLALQQQPKTFQKSIYKKRYSTGNFQISSKAKADYNKMPTMNNYTLERRLHRRSLDNQLDAAYEEQRNRRTSRVSLTSMDNKENFDIHFMRNSFGNTSLTALQDLSNGKSPRRSINEQTPPLLNVKRRSETEQNQRFSDNFCEANDLTPLKHIKFRDKIKEESLSSSRMGDVTLDRMLDAIIESARKEAKPLNHILKDRENEKDLDNSGNNSMDVSVHEMEVRTPQHLKRQRKVVRRKKTDKKAKPDGNVMNRKTEMIGLTLPNGIPSPGTPEFKRFVKHNNYEELFTPSPPIGELQLCSTPTLEETRAIKRCLSFSCNSEDDEGEEFLQLDTKRNSVASSIASSTTEQLSSNSTAPIKGSLDLAIYAHQGILNVHVIRCRDLQRVNGCSSLNAYVKVAVVCKSQPGTGFQRTAVHRHSSRPFFDHRFKFNLKHLYDIIDDIQDEDRLQLAVWHRDRQLK</sequence>
<dbReference type="GO" id="GO:0005886">
    <property type="term" value="C:plasma membrane"/>
    <property type="evidence" value="ECO:0007669"/>
    <property type="project" value="TreeGrafter"/>
</dbReference>
<feature type="region of interest" description="Disordered" evidence="1">
    <location>
        <begin position="235"/>
        <end position="264"/>
    </location>
</feature>
<dbReference type="InterPro" id="IPR035892">
    <property type="entry name" value="C2_domain_sf"/>
</dbReference>
<keyword evidence="4" id="KW-1185">Reference proteome</keyword>
<dbReference type="VEuPathDB" id="VectorBase:GAUT050127"/>
<feature type="domain" description="C2" evidence="2">
    <location>
        <begin position="369"/>
        <end position="475"/>
    </location>
</feature>
<reference evidence="3" key="1">
    <citation type="submission" date="2020-05" db="UniProtKB">
        <authorList>
            <consortium name="EnsemblMetazoa"/>
        </authorList>
    </citation>
    <scope>IDENTIFICATION</scope>
    <source>
        <strain evidence="3">TTRI</strain>
    </source>
</reference>
<dbReference type="InterPro" id="IPR032057">
    <property type="entry name" value="DUF4799"/>
</dbReference>
<dbReference type="InterPro" id="IPR000008">
    <property type="entry name" value="C2_dom"/>
</dbReference>
<accession>A0A1A9VWN9</accession>
<evidence type="ECO:0000259" key="2">
    <source>
        <dbReference type="PROSITE" id="PS50004"/>
    </source>
</evidence>
<evidence type="ECO:0000313" key="4">
    <source>
        <dbReference type="Proteomes" id="UP000078200"/>
    </source>
</evidence>
<dbReference type="Gene3D" id="2.60.40.150">
    <property type="entry name" value="C2 domain"/>
    <property type="match status" value="1"/>
</dbReference>
<dbReference type="PANTHER" id="PTHR46848">
    <property type="entry name" value="REGULATOR OF G-PROTEIN SIGNALING 3"/>
    <property type="match status" value="1"/>
</dbReference>
<dbReference type="Proteomes" id="UP000078200">
    <property type="component" value="Unassembled WGS sequence"/>
</dbReference>
<feature type="compositionally biased region" description="Basic residues" evidence="1">
    <location>
        <begin position="241"/>
        <end position="257"/>
    </location>
</feature>
<dbReference type="SUPFAM" id="SSF49562">
    <property type="entry name" value="C2 domain (Calcium/lipid-binding domain, CaLB)"/>
    <property type="match status" value="1"/>
</dbReference>
<dbReference type="Pfam" id="PF00168">
    <property type="entry name" value="C2"/>
    <property type="match status" value="1"/>
</dbReference>
<dbReference type="PANTHER" id="PTHR46848:SF1">
    <property type="entry name" value="REGULATOR OF G-PROTEIN SIGNALING 3"/>
    <property type="match status" value="1"/>
</dbReference>
<dbReference type="GO" id="GO:0005634">
    <property type="term" value="C:nucleus"/>
    <property type="evidence" value="ECO:0007669"/>
    <property type="project" value="TreeGrafter"/>
</dbReference>
<dbReference type="CDD" id="cd00030">
    <property type="entry name" value="C2"/>
    <property type="match status" value="1"/>
</dbReference>
<organism evidence="3 4">
    <name type="scientific">Glossina austeni</name>
    <name type="common">Savannah tsetse fly</name>
    <dbReference type="NCBI Taxonomy" id="7395"/>
    <lineage>
        <taxon>Eukaryota</taxon>
        <taxon>Metazoa</taxon>
        <taxon>Ecdysozoa</taxon>
        <taxon>Arthropoda</taxon>
        <taxon>Hexapoda</taxon>
        <taxon>Insecta</taxon>
        <taxon>Pterygota</taxon>
        <taxon>Neoptera</taxon>
        <taxon>Endopterygota</taxon>
        <taxon>Diptera</taxon>
        <taxon>Brachycera</taxon>
        <taxon>Muscomorpha</taxon>
        <taxon>Hippoboscoidea</taxon>
        <taxon>Glossinidae</taxon>
        <taxon>Glossina</taxon>
    </lineage>
</organism>
<evidence type="ECO:0000313" key="3">
    <source>
        <dbReference type="EnsemblMetazoa" id="GAUT050127-PA"/>
    </source>
</evidence>
<dbReference type="PROSITE" id="PS50004">
    <property type="entry name" value="C2"/>
    <property type="match status" value="1"/>
</dbReference>